<reference evidence="3" key="2">
    <citation type="submission" date="2024-05" db="EMBL/GenBank/DDBJ databases">
        <title>Determining zoonotic pasteurella genome.</title>
        <authorList>
            <person name="Maeda T."/>
            <person name="Takahashi T."/>
            <person name="Yoshida H."/>
        </authorList>
    </citation>
    <scope>NUCLEOTIDE SEQUENCE</scope>
    <source>
        <strain evidence="3">PA42</strain>
    </source>
</reference>
<evidence type="ECO:0000313" key="6">
    <source>
        <dbReference type="Proteomes" id="UP001052140"/>
    </source>
</evidence>
<feature type="transmembrane region" description="Helical" evidence="2">
    <location>
        <begin position="84"/>
        <end position="104"/>
    </location>
</feature>
<dbReference type="RefSeq" id="WP_115322934.1">
    <property type="nucleotide sequence ID" value="NZ_BPUX01000006.1"/>
</dbReference>
<dbReference type="InterPro" id="IPR008523">
    <property type="entry name" value="DUF805"/>
</dbReference>
<keyword evidence="2" id="KW-0472">Membrane</keyword>
<dbReference type="Proteomes" id="UP000254704">
    <property type="component" value="Unassembled WGS sequence"/>
</dbReference>
<feature type="transmembrane region" description="Helical" evidence="2">
    <location>
        <begin position="23"/>
        <end position="42"/>
    </location>
</feature>
<dbReference type="OrthoDB" id="9812349at2"/>
<gene>
    <name evidence="4" type="primary">yhaI</name>
    <name evidence="4" type="ORF">NCTC11621_01197</name>
    <name evidence="3" type="ORF">PA42_06830</name>
</gene>
<reference evidence="4 5" key="1">
    <citation type="submission" date="2018-06" db="EMBL/GenBank/DDBJ databases">
        <authorList>
            <consortium name="Pathogen Informatics"/>
            <person name="Doyle S."/>
        </authorList>
    </citation>
    <scope>NUCLEOTIDE SEQUENCE [LARGE SCALE GENOMIC DNA]</scope>
    <source>
        <strain evidence="4 5">NCTC11621</strain>
    </source>
</reference>
<dbReference type="GO" id="GO:0005886">
    <property type="term" value="C:plasma membrane"/>
    <property type="evidence" value="ECO:0007669"/>
    <property type="project" value="TreeGrafter"/>
</dbReference>
<organism evidence="4 5">
    <name type="scientific">Pasteurella canis</name>
    <dbReference type="NCBI Taxonomy" id="753"/>
    <lineage>
        <taxon>Bacteria</taxon>
        <taxon>Pseudomonadati</taxon>
        <taxon>Pseudomonadota</taxon>
        <taxon>Gammaproteobacteria</taxon>
        <taxon>Pasteurellales</taxon>
        <taxon>Pasteurellaceae</taxon>
        <taxon>Pasteurella</taxon>
    </lineage>
</organism>
<keyword evidence="2" id="KW-1133">Transmembrane helix</keyword>
<protein>
    <submittedName>
        <fullName evidence="3 4">inner membrane protein YhaI</fullName>
    </submittedName>
</protein>
<evidence type="ECO:0000313" key="3">
    <source>
        <dbReference type="EMBL" id="GJH42509.1"/>
    </source>
</evidence>
<feature type="transmembrane region" description="Helical" evidence="2">
    <location>
        <begin position="54"/>
        <end position="72"/>
    </location>
</feature>
<dbReference type="EMBL" id="BPUX01000006">
    <property type="protein sequence ID" value="GJH42509.1"/>
    <property type="molecule type" value="Genomic_DNA"/>
</dbReference>
<sequence>MNWYLTVLKNYATFSGRARRKEFWMYSLIHFLIISALVFIDINLGTFDIEKKTGLISSIYVLATFLPTLAVSARRLHDINYSGWWVLLNIIPIGSLVVLIFCGFKGTSGSNRFGQDPKAHELKDEPKNKTTLVS</sequence>
<dbReference type="PANTHER" id="PTHR34980:SF2">
    <property type="entry name" value="INNER MEMBRANE PROTEIN YHAH-RELATED"/>
    <property type="match status" value="1"/>
</dbReference>
<accession>A0A379EUQ8</accession>
<proteinExistence type="predicted"/>
<evidence type="ECO:0000313" key="5">
    <source>
        <dbReference type="Proteomes" id="UP000254704"/>
    </source>
</evidence>
<dbReference type="AlphaFoldDB" id="A0A379EUQ8"/>
<dbReference type="GeneID" id="69686995"/>
<evidence type="ECO:0000256" key="2">
    <source>
        <dbReference type="SAM" id="Phobius"/>
    </source>
</evidence>
<feature type="region of interest" description="Disordered" evidence="1">
    <location>
        <begin position="112"/>
        <end position="134"/>
    </location>
</feature>
<keyword evidence="6" id="KW-1185">Reference proteome</keyword>
<keyword evidence="2" id="KW-0812">Transmembrane</keyword>
<name>A0A379EUQ8_9PAST</name>
<dbReference type="Proteomes" id="UP001052140">
    <property type="component" value="Unassembled WGS sequence"/>
</dbReference>
<feature type="compositionally biased region" description="Basic and acidic residues" evidence="1">
    <location>
        <begin position="115"/>
        <end position="128"/>
    </location>
</feature>
<dbReference type="EMBL" id="UGTV01000015">
    <property type="protein sequence ID" value="SUC10149.1"/>
    <property type="molecule type" value="Genomic_DNA"/>
</dbReference>
<dbReference type="PANTHER" id="PTHR34980">
    <property type="entry name" value="INNER MEMBRANE PROTEIN-RELATED-RELATED"/>
    <property type="match status" value="1"/>
</dbReference>
<evidence type="ECO:0000313" key="4">
    <source>
        <dbReference type="EMBL" id="SUC10149.1"/>
    </source>
</evidence>
<dbReference type="Pfam" id="PF05656">
    <property type="entry name" value="DUF805"/>
    <property type="match status" value="1"/>
</dbReference>
<evidence type="ECO:0000256" key="1">
    <source>
        <dbReference type="SAM" id="MobiDB-lite"/>
    </source>
</evidence>